<comment type="caution">
    <text evidence="5">The sequence shown here is derived from an EMBL/GenBank/DDBJ whole genome shotgun (WGS) entry which is preliminary data.</text>
</comment>
<dbReference type="Gene3D" id="1.25.40.10">
    <property type="entry name" value="Tetratricopeptide repeat domain"/>
    <property type="match status" value="1"/>
</dbReference>
<evidence type="ECO:0000256" key="1">
    <source>
        <dbReference type="ARBA" id="ARBA00005857"/>
    </source>
</evidence>
<organism evidence="5 6">
    <name type="scientific">Rotaria magnacalcarata</name>
    <dbReference type="NCBI Taxonomy" id="392030"/>
    <lineage>
        <taxon>Eukaryota</taxon>
        <taxon>Metazoa</taxon>
        <taxon>Spiralia</taxon>
        <taxon>Gnathifera</taxon>
        <taxon>Rotifera</taxon>
        <taxon>Eurotatoria</taxon>
        <taxon>Bdelloidea</taxon>
        <taxon>Philodinida</taxon>
        <taxon>Philodinidae</taxon>
        <taxon>Rotaria</taxon>
    </lineage>
</organism>
<keyword evidence="4" id="KW-0802">TPR repeat</keyword>
<comment type="similarity">
    <text evidence="1">Belongs to the TTC38 family.</text>
</comment>
<proteinExistence type="inferred from homology"/>
<reference evidence="5" key="1">
    <citation type="submission" date="2021-02" db="EMBL/GenBank/DDBJ databases">
        <authorList>
            <person name="Nowell W R."/>
        </authorList>
    </citation>
    <scope>NUCLEOTIDE SEQUENCE</scope>
</reference>
<dbReference type="PANTHER" id="PTHR16263:SF4">
    <property type="entry name" value="TETRATRICOPEPTIDE REPEAT PROTEIN 38"/>
    <property type="match status" value="1"/>
</dbReference>
<evidence type="ECO:0000256" key="4">
    <source>
        <dbReference type="ARBA" id="ARBA00022803"/>
    </source>
</evidence>
<sequence length="392" mass="45042">MPFREHWRDVKTLHDDGIPIDTASNETAKLFDATLTQYTGWYNDNQLGGIETCLSRLLSSDPTCIASRILATGLDILSTAYPASSLHSKTVTSLGNTTSSNEYINLHTQALIEWSLGKFSNAADTWEQILVLYPFDMMAIKFASDNYFYIGDREMIRDSIARVLPIWETSSNRPLKSYLYGMYAFGLGETNMIERAEKEARFALEMNPHDAWATHALAHAIEYAGETSKGIDILKETYQDWTTCDLIKPHIDWHWALYEIEQGNREIAEDILVNHLLNKAGDLSMLDFVDIAALIYRLKLAGQNSSTIYSSDRLKKFINDHLHDHLLLFNDLHIYFILDDYVDLDNRNDFIRILRDSYDTSDFDSGPVFRQVGNYLFQAIDQFKEKKYSEVF</sequence>
<accession>A0A8S2R6M5</accession>
<dbReference type="PANTHER" id="PTHR16263">
    <property type="entry name" value="TETRATRICOPEPTIDE REPEAT PROTEIN 38"/>
    <property type="match status" value="1"/>
</dbReference>
<evidence type="ECO:0000313" key="5">
    <source>
        <dbReference type="EMBL" id="CAF4148344.1"/>
    </source>
</evidence>
<feature type="non-terminal residue" evidence="5">
    <location>
        <position position="392"/>
    </location>
</feature>
<dbReference type="InterPro" id="IPR011990">
    <property type="entry name" value="TPR-like_helical_dom_sf"/>
</dbReference>
<feature type="non-terminal residue" evidence="5">
    <location>
        <position position="1"/>
    </location>
</feature>
<evidence type="ECO:0000256" key="2">
    <source>
        <dbReference type="ARBA" id="ARBA00019992"/>
    </source>
</evidence>
<protein>
    <recommendedName>
        <fullName evidence="2">Tetratricopeptide repeat protein 38</fullName>
    </recommendedName>
</protein>
<dbReference type="InterPro" id="IPR033891">
    <property type="entry name" value="TTC38"/>
</dbReference>
<dbReference type="EMBL" id="CAJOBI010009882">
    <property type="protein sequence ID" value="CAF4148344.1"/>
    <property type="molecule type" value="Genomic_DNA"/>
</dbReference>
<evidence type="ECO:0000313" key="6">
    <source>
        <dbReference type="Proteomes" id="UP000676336"/>
    </source>
</evidence>
<keyword evidence="3" id="KW-0677">Repeat</keyword>
<dbReference type="SUPFAM" id="SSF48452">
    <property type="entry name" value="TPR-like"/>
    <property type="match status" value="1"/>
</dbReference>
<gene>
    <name evidence="5" type="ORF">SMN809_LOCUS19631</name>
</gene>
<dbReference type="AlphaFoldDB" id="A0A8S2R6M5"/>
<evidence type="ECO:0000256" key="3">
    <source>
        <dbReference type="ARBA" id="ARBA00022737"/>
    </source>
</evidence>
<name>A0A8S2R6M5_9BILA</name>
<dbReference type="Proteomes" id="UP000676336">
    <property type="component" value="Unassembled WGS sequence"/>
</dbReference>